<dbReference type="EMBL" id="CP117811">
    <property type="protein sequence ID" value="WDE97197.1"/>
    <property type="molecule type" value="Genomic_DNA"/>
</dbReference>
<dbReference type="Pfam" id="PF01408">
    <property type="entry name" value="GFO_IDH_MocA"/>
    <property type="match status" value="1"/>
</dbReference>
<name>A0ABY7VWD0_9BACT</name>
<dbReference type="Gene3D" id="3.40.50.720">
    <property type="entry name" value="NAD(P)-binding Rossmann-like Domain"/>
    <property type="match status" value="1"/>
</dbReference>
<sequence length="425" mass="45763">MKNKENELGNESKTVENSNFSRRGFLQSLGGAGALLGMGGLSTQTVAAEVPRDAQGKIIPGFEKNQNTGAQAQGWKSVSNRKIRVGIAGYGLCRFGATFFYQNHPNVEVVAATDLDPGRCAALAKAVGAKKTYPSCEEMIKDKSIEAIYIATDAPSHARLAIMALNHGKHVCSAVPAVFGFEAEGQAEELFNAVKSSGMKYQMNETSSFHAGLYSHRLQYQAGRLGKIIYSEGEYYHDFGPHGLASYNPKNGKIDKHGWRRGLVPMWYPTHATAYYISITGGRFTEVSGLGTASLYSEFQAENNGHKNPFGTEVALLKTSEGGMSRMAVSWDMKNAHGEKGRVYGQKPYDAKINGSRPALPPGVSGGHHGGSHGQLTSDFIESILLDKQPMVDIGAALNMTLAGVIAHKSALAGGEWLKIPQYDL</sequence>
<gene>
    <name evidence="3" type="ORF">PQO03_04410</name>
</gene>
<evidence type="ECO:0000259" key="2">
    <source>
        <dbReference type="Pfam" id="PF01408"/>
    </source>
</evidence>
<reference evidence="3 4" key="1">
    <citation type="submission" date="2023-02" db="EMBL/GenBank/DDBJ databases">
        <title>Genome sequence of Lentisphaera profundi SAORIC-696.</title>
        <authorList>
            <person name="Kim e."/>
            <person name="Cho J.-C."/>
            <person name="Choi A."/>
            <person name="Kang I."/>
        </authorList>
    </citation>
    <scope>NUCLEOTIDE SEQUENCE [LARGE SCALE GENOMIC DNA]</scope>
    <source>
        <strain evidence="3 4">SAORIC-696</strain>
    </source>
</reference>
<evidence type="ECO:0000313" key="3">
    <source>
        <dbReference type="EMBL" id="WDE97197.1"/>
    </source>
</evidence>
<dbReference type="RefSeq" id="WP_274151437.1">
    <property type="nucleotide sequence ID" value="NZ_CP117811.1"/>
</dbReference>
<dbReference type="Proteomes" id="UP001214250">
    <property type="component" value="Chromosome 1"/>
</dbReference>
<dbReference type="Gene3D" id="3.30.360.10">
    <property type="entry name" value="Dihydrodipicolinate Reductase, domain 2"/>
    <property type="match status" value="1"/>
</dbReference>
<accession>A0ABY7VWD0</accession>
<organism evidence="3 4">
    <name type="scientific">Lentisphaera profundi</name>
    <dbReference type="NCBI Taxonomy" id="1658616"/>
    <lineage>
        <taxon>Bacteria</taxon>
        <taxon>Pseudomonadati</taxon>
        <taxon>Lentisphaerota</taxon>
        <taxon>Lentisphaeria</taxon>
        <taxon>Lentisphaerales</taxon>
        <taxon>Lentisphaeraceae</taxon>
        <taxon>Lentisphaera</taxon>
    </lineage>
</organism>
<dbReference type="PANTHER" id="PTHR43818">
    <property type="entry name" value="BCDNA.GH03377"/>
    <property type="match status" value="1"/>
</dbReference>
<dbReference type="InterPro" id="IPR000683">
    <property type="entry name" value="Gfo/Idh/MocA-like_OxRdtase_N"/>
</dbReference>
<evidence type="ECO:0000256" key="1">
    <source>
        <dbReference type="ARBA" id="ARBA00023002"/>
    </source>
</evidence>
<dbReference type="InterPro" id="IPR036291">
    <property type="entry name" value="NAD(P)-bd_dom_sf"/>
</dbReference>
<evidence type="ECO:0000313" key="4">
    <source>
        <dbReference type="Proteomes" id="UP001214250"/>
    </source>
</evidence>
<keyword evidence="1" id="KW-0560">Oxidoreductase</keyword>
<protein>
    <submittedName>
        <fullName evidence="3">Gfo/Idh/MocA family oxidoreductase</fullName>
    </submittedName>
</protein>
<keyword evidence="4" id="KW-1185">Reference proteome</keyword>
<dbReference type="PANTHER" id="PTHR43818:SF11">
    <property type="entry name" value="BCDNA.GH03377"/>
    <property type="match status" value="1"/>
</dbReference>
<feature type="domain" description="Gfo/Idh/MocA-like oxidoreductase N-terminal" evidence="2">
    <location>
        <begin position="83"/>
        <end position="204"/>
    </location>
</feature>
<dbReference type="SUPFAM" id="SSF51735">
    <property type="entry name" value="NAD(P)-binding Rossmann-fold domains"/>
    <property type="match status" value="1"/>
</dbReference>
<dbReference type="InterPro" id="IPR006311">
    <property type="entry name" value="TAT_signal"/>
</dbReference>
<dbReference type="PROSITE" id="PS51318">
    <property type="entry name" value="TAT"/>
    <property type="match status" value="1"/>
</dbReference>
<proteinExistence type="predicted"/>
<dbReference type="InterPro" id="IPR050463">
    <property type="entry name" value="Gfo/Idh/MocA_oxidrdct_glycsds"/>
</dbReference>